<evidence type="ECO:0000313" key="3">
    <source>
        <dbReference type="EMBL" id="KAL1508239.1"/>
    </source>
</evidence>
<dbReference type="Gene3D" id="2.30.29.30">
    <property type="entry name" value="Pleckstrin-homology domain (PH domain)/Phosphotyrosine-binding domain (PTB)"/>
    <property type="match status" value="1"/>
</dbReference>
<reference evidence="3 4" key="1">
    <citation type="journal article" date="2024" name="Science">
        <title>Giant polyketide synthase enzymes in the biosynthesis of giant marine polyether toxins.</title>
        <authorList>
            <person name="Fallon T.R."/>
            <person name="Shende V.V."/>
            <person name="Wierzbicki I.H."/>
            <person name="Pendleton A.L."/>
            <person name="Watervoot N.F."/>
            <person name="Auber R.P."/>
            <person name="Gonzalez D.J."/>
            <person name="Wisecaver J.H."/>
            <person name="Moore B.S."/>
        </authorList>
    </citation>
    <scope>NUCLEOTIDE SEQUENCE [LARGE SCALE GENOMIC DNA]</scope>
    <source>
        <strain evidence="3 4">12B1</strain>
    </source>
</reference>
<dbReference type="EMBL" id="JBGBPQ010000016">
    <property type="protein sequence ID" value="KAL1508239.1"/>
    <property type="molecule type" value="Genomic_DNA"/>
</dbReference>
<evidence type="ECO:0000313" key="4">
    <source>
        <dbReference type="Proteomes" id="UP001515480"/>
    </source>
</evidence>
<feature type="domain" description="PH" evidence="2">
    <location>
        <begin position="12"/>
        <end position="119"/>
    </location>
</feature>
<dbReference type="SMART" id="SM00233">
    <property type="entry name" value="PH"/>
    <property type="match status" value="1"/>
</dbReference>
<gene>
    <name evidence="3" type="ORF">AB1Y20_004356</name>
</gene>
<organism evidence="3 4">
    <name type="scientific">Prymnesium parvum</name>
    <name type="common">Toxic golden alga</name>
    <dbReference type="NCBI Taxonomy" id="97485"/>
    <lineage>
        <taxon>Eukaryota</taxon>
        <taxon>Haptista</taxon>
        <taxon>Haptophyta</taxon>
        <taxon>Prymnesiophyceae</taxon>
        <taxon>Prymnesiales</taxon>
        <taxon>Prymnesiaceae</taxon>
        <taxon>Prymnesium</taxon>
    </lineage>
</organism>
<dbReference type="AlphaFoldDB" id="A0AB34IXU9"/>
<dbReference type="GO" id="GO:0000145">
    <property type="term" value="C:exocyst"/>
    <property type="evidence" value="ECO:0007669"/>
    <property type="project" value="InterPro"/>
</dbReference>
<dbReference type="SUPFAM" id="SSF50729">
    <property type="entry name" value="PH domain-like"/>
    <property type="match status" value="1"/>
</dbReference>
<evidence type="ECO:0000256" key="1">
    <source>
        <dbReference type="SAM" id="MobiDB-lite"/>
    </source>
</evidence>
<dbReference type="Proteomes" id="UP001515480">
    <property type="component" value="Unassembled WGS sequence"/>
</dbReference>
<dbReference type="GO" id="GO:0006887">
    <property type="term" value="P:exocytosis"/>
    <property type="evidence" value="ECO:0007669"/>
    <property type="project" value="InterPro"/>
</dbReference>
<protein>
    <recommendedName>
        <fullName evidence="2">PH domain-containing protein</fullName>
    </recommendedName>
</protein>
<accession>A0AB34IXU9</accession>
<evidence type="ECO:0000259" key="2">
    <source>
        <dbReference type="PROSITE" id="PS50003"/>
    </source>
</evidence>
<dbReference type="PROSITE" id="PS50003">
    <property type="entry name" value="PH_DOMAIN"/>
    <property type="match status" value="1"/>
</dbReference>
<dbReference type="InterPro" id="IPR001849">
    <property type="entry name" value="PH_domain"/>
</dbReference>
<name>A0AB34IXU9_PRYPA</name>
<dbReference type="Pfam" id="PF06046">
    <property type="entry name" value="Sec6"/>
    <property type="match status" value="1"/>
</dbReference>
<sequence>MAMASPEEELSALLRKGHWFLKHRANGDVPHRRFVYTDDDGTIYWATREDRSGKIGSMRVHGAVVVPGCATAVTSSKKRLHERSNRLFSVVGADRSLDLETATEAERHLWVRAFSQFARRYSVAQVDSAWDNGRGSSVSAGSWRTESAEVPSTALAQMHLSSLARHNTEELMAGVRLPRLSGSLKVQLGDFAKSWQEWRLELCDGELQAAEHPGVVDLRHVSKSTVKTVAGATEQGELHLQLKPARAAIGDAPLPELVLRGPVAQVHAWHHAIETTIGLLDDVSHSYSRQGSYDELLTLPAQMQALREDAVELELNRLFEGTFEHCAADAREAIESLEPLLSSCTSKLRSAARSLPPRPDLFRCLAEGMHRRFLAIYSVILVRHDLDVAYLENDAQAAPPVHSKEVLEPSLMLELIGWERRYERAMASAGAGHSRSLISEEAQEALIAAYQHATRQLMKQWATNILFCEQQAMHSAESNSLPDHGRDALSPGIVMLPYGGRQLYFTEMHIDLFRIVNEHVELGLNTGLEVLLFNLLISVGDFLSDVQNMLLLRLRTQWRKLGFVYLCALVNNCSKCIDLWDSVLTSCTAAEDGQRKPLSDPLRQSLHLNYVNDGFVNLSRSAMQLASHQVLMQFEIPLGSLFSGKPHQPNEMGALVSHFLEIVRNGVVSAHAVRMSAIVLEQLYIAYGVMLFVGQAQFTSNTVSVLQKDLDVFAALLEKHCAAGPFASRHKAQSRLRAEWMLSLLRMLQELLDPLLRAPSESMFATDAEEYDGLGSLIVQVCSHAPDISRAVLLRLLSRCRLPGIPGGVLNRRRAAVVDGHERAMASPSTGSSMCSHGTPQRRGNECGAVMRRGSDANLGVSDSLSEPPSFFATVDEALQLGRRFSICRLLELQHSGKREIASK</sequence>
<proteinExistence type="predicted"/>
<feature type="region of interest" description="Disordered" evidence="1">
    <location>
        <begin position="823"/>
        <end position="843"/>
    </location>
</feature>
<dbReference type="Gene3D" id="1.10.357.50">
    <property type="match status" value="1"/>
</dbReference>
<dbReference type="InterPro" id="IPR010326">
    <property type="entry name" value="EXOC3/Sec6"/>
</dbReference>
<keyword evidence="4" id="KW-1185">Reference proteome</keyword>
<dbReference type="InterPro" id="IPR011993">
    <property type="entry name" value="PH-like_dom_sf"/>
</dbReference>
<comment type="caution">
    <text evidence="3">The sequence shown here is derived from an EMBL/GenBank/DDBJ whole genome shotgun (WGS) entry which is preliminary data.</text>
</comment>
<feature type="compositionally biased region" description="Polar residues" evidence="1">
    <location>
        <begin position="827"/>
        <end position="839"/>
    </location>
</feature>